<name>X0STR6_9ZZZZ</name>
<organism evidence="1">
    <name type="scientific">marine sediment metagenome</name>
    <dbReference type="NCBI Taxonomy" id="412755"/>
    <lineage>
        <taxon>unclassified sequences</taxon>
        <taxon>metagenomes</taxon>
        <taxon>ecological metagenomes</taxon>
    </lineage>
</organism>
<evidence type="ECO:0000313" key="1">
    <source>
        <dbReference type="EMBL" id="GAF79332.1"/>
    </source>
</evidence>
<dbReference type="AlphaFoldDB" id="X0STR6"/>
<dbReference type="EMBL" id="BARS01001984">
    <property type="protein sequence ID" value="GAF79332.1"/>
    <property type="molecule type" value="Genomic_DNA"/>
</dbReference>
<accession>X0STR6</accession>
<sequence>QISLHNGKPVEPLKETIKFCEQNKDSFEYVLAYFSRKYGKKTSASEEMLSKVREAI</sequence>
<gene>
    <name evidence="1" type="ORF">S01H1_03676</name>
</gene>
<protein>
    <submittedName>
        <fullName evidence="1">Uncharacterized protein</fullName>
    </submittedName>
</protein>
<feature type="non-terminal residue" evidence="1">
    <location>
        <position position="1"/>
    </location>
</feature>
<reference evidence="1" key="1">
    <citation type="journal article" date="2014" name="Front. Microbiol.">
        <title>High frequency of phylogenetically diverse reductive dehalogenase-homologous genes in deep subseafloor sedimentary metagenomes.</title>
        <authorList>
            <person name="Kawai M."/>
            <person name="Futagami T."/>
            <person name="Toyoda A."/>
            <person name="Takaki Y."/>
            <person name="Nishi S."/>
            <person name="Hori S."/>
            <person name="Arai W."/>
            <person name="Tsubouchi T."/>
            <person name="Morono Y."/>
            <person name="Uchiyama I."/>
            <person name="Ito T."/>
            <person name="Fujiyama A."/>
            <person name="Inagaki F."/>
            <person name="Takami H."/>
        </authorList>
    </citation>
    <scope>NUCLEOTIDE SEQUENCE</scope>
    <source>
        <strain evidence="1">Expedition CK06-06</strain>
    </source>
</reference>
<comment type="caution">
    <text evidence="1">The sequence shown here is derived from an EMBL/GenBank/DDBJ whole genome shotgun (WGS) entry which is preliminary data.</text>
</comment>
<proteinExistence type="predicted"/>